<evidence type="ECO:0000256" key="1">
    <source>
        <dbReference type="SAM" id="SignalP"/>
    </source>
</evidence>
<gene>
    <name evidence="3" type="ORF">PXH66_06780</name>
</gene>
<dbReference type="RefSeq" id="WP_330928999.1">
    <property type="nucleotide sequence ID" value="NZ_CP119075.1"/>
</dbReference>
<organism evidence="3 4">
    <name type="scientific">Synoicihabitans lomoniglobus</name>
    <dbReference type="NCBI Taxonomy" id="2909285"/>
    <lineage>
        <taxon>Bacteria</taxon>
        <taxon>Pseudomonadati</taxon>
        <taxon>Verrucomicrobiota</taxon>
        <taxon>Opitutia</taxon>
        <taxon>Opitutales</taxon>
        <taxon>Opitutaceae</taxon>
        <taxon>Synoicihabitans</taxon>
    </lineage>
</organism>
<dbReference type="KEGG" id="slom:PXH66_06780"/>
<feature type="signal peptide" evidence="1">
    <location>
        <begin position="1"/>
        <end position="21"/>
    </location>
</feature>
<evidence type="ECO:0000259" key="2">
    <source>
        <dbReference type="Pfam" id="PF13349"/>
    </source>
</evidence>
<dbReference type="Pfam" id="PF13349">
    <property type="entry name" value="DUF4097"/>
    <property type="match status" value="1"/>
</dbReference>
<accession>A0AAF0I3Y5</accession>
<keyword evidence="4" id="KW-1185">Reference proteome</keyword>
<feature type="domain" description="DUF4097" evidence="2">
    <location>
        <begin position="131"/>
        <end position="253"/>
    </location>
</feature>
<keyword evidence="1" id="KW-0732">Signal</keyword>
<dbReference type="PROSITE" id="PS51257">
    <property type="entry name" value="PROKAR_LIPOPROTEIN"/>
    <property type="match status" value="1"/>
</dbReference>
<evidence type="ECO:0000313" key="3">
    <source>
        <dbReference type="EMBL" id="WED66553.1"/>
    </source>
</evidence>
<dbReference type="EMBL" id="CP119075">
    <property type="protein sequence ID" value="WED66553.1"/>
    <property type="molecule type" value="Genomic_DNA"/>
</dbReference>
<sequence length="259" mass="27803">MKTKIIPLLMLALACASTVHADWFSRTKYREPIHREGAFNADGILTIENVNGKVTIEAWDRNAYVIEGEKRAKDEDDLDRIDIKWSLDDDHIGIKVKLPKKKGFFSMGTIDGRVDLVIKVPASAHVRDVQTVNGALKITGMTGRVNASTVNGSIDATNLGGSAKIHTVNGGVRAHFAQLNPDANIEFNTVNGGVKIYLPEGAGATLKASVVNGHIETDMPVMMQGRVGKKSLNGTIGDGGAIIEANTVNGSIKFAQSDR</sequence>
<proteinExistence type="predicted"/>
<feature type="chain" id="PRO_5042140722" evidence="1">
    <location>
        <begin position="22"/>
        <end position="259"/>
    </location>
</feature>
<dbReference type="InterPro" id="IPR025164">
    <property type="entry name" value="Toastrack_DUF4097"/>
</dbReference>
<reference evidence="3" key="1">
    <citation type="submission" date="2023-03" db="EMBL/GenBank/DDBJ databases">
        <title>Lomoglobus Profundus gen. nov., sp. nov., a novel member of the phylum Verrucomicrobia, isolated from deep-marine sediment of South China Sea.</title>
        <authorList>
            <person name="Ahmad T."/>
            <person name="Ishaq S.E."/>
            <person name="Wang F."/>
        </authorList>
    </citation>
    <scope>NUCLEOTIDE SEQUENCE</scope>
    <source>
        <strain evidence="3">LMO-M01</strain>
    </source>
</reference>
<name>A0AAF0I3Y5_9BACT</name>
<dbReference type="Proteomes" id="UP001218638">
    <property type="component" value="Chromosome"/>
</dbReference>
<dbReference type="AlphaFoldDB" id="A0AAF0I3Y5"/>
<protein>
    <submittedName>
        <fullName evidence="3">DUF4097 family beta strand repeat-containing protein</fullName>
    </submittedName>
</protein>
<evidence type="ECO:0000313" key="4">
    <source>
        <dbReference type="Proteomes" id="UP001218638"/>
    </source>
</evidence>